<sequence>MPVLAWSVWYYLAWRERQAEIAKIRAEGELVWFSEIKPEAEEIGGETATPLVIETMRIKERHRIQWVINKGPKQWMAVRDGFWKALEPPLHFPYDYGTRDPCGFET</sequence>
<name>A0A518BB55_9BACT</name>
<reference evidence="1 2" key="1">
    <citation type="submission" date="2019-02" db="EMBL/GenBank/DDBJ databases">
        <title>Deep-cultivation of Planctomycetes and their phenomic and genomic characterization uncovers novel biology.</title>
        <authorList>
            <person name="Wiegand S."/>
            <person name="Jogler M."/>
            <person name="Boedeker C."/>
            <person name="Pinto D."/>
            <person name="Vollmers J."/>
            <person name="Rivas-Marin E."/>
            <person name="Kohn T."/>
            <person name="Peeters S.H."/>
            <person name="Heuer A."/>
            <person name="Rast P."/>
            <person name="Oberbeckmann S."/>
            <person name="Bunk B."/>
            <person name="Jeske O."/>
            <person name="Meyerdierks A."/>
            <person name="Storesund J.E."/>
            <person name="Kallscheuer N."/>
            <person name="Luecker S."/>
            <person name="Lage O.M."/>
            <person name="Pohl T."/>
            <person name="Merkel B.J."/>
            <person name="Hornburger P."/>
            <person name="Mueller R.-W."/>
            <person name="Bruemmer F."/>
            <person name="Labrenz M."/>
            <person name="Spormann A.M."/>
            <person name="Op den Camp H."/>
            <person name="Overmann J."/>
            <person name="Amann R."/>
            <person name="Jetten M.S.M."/>
            <person name="Mascher T."/>
            <person name="Medema M.H."/>
            <person name="Devos D.P."/>
            <person name="Kaster A.-K."/>
            <person name="Ovreas L."/>
            <person name="Rohde M."/>
            <person name="Galperin M.Y."/>
            <person name="Jogler C."/>
        </authorList>
    </citation>
    <scope>NUCLEOTIDE SEQUENCE [LARGE SCALE GENOMIC DNA]</scope>
    <source>
        <strain evidence="1 2">Pan216</strain>
    </source>
</reference>
<accession>A0A518BB55</accession>
<evidence type="ECO:0000313" key="1">
    <source>
        <dbReference type="EMBL" id="QDU64216.1"/>
    </source>
</evidence>
<keyword evidence="2" id="KW-1185">Reference proteome</keyword>
<organism evidence="1 2">
    <name type="scientific">Kolteria novifilia</name>
    <dbReference type="NCBI Taxonomy" id="2527975"/>
    <lineage>
        <taxon>Bacteria</taxon>
        <taxon>Pseudomonadati</taxon>
        <taxon>Planctomycetota</taxon>
        <taxon>Planctomycetia</taxon>
        <taxon>Kolteriales</taxon>
        <taxon>Kolteriaceae</taxon>
        <taxon>Kolteria</taxon>
    </lineage>
</organism>
<protein>
    <submittedName>
        <fullName evidence="1">Uncharacterized protein</fullName>
    </submittedName>
</protein>
<proteinExistence type="predicted"/>
<dbReference type="EMBL" id="CP036279">
    <property type="protein sequence ID" value="QDU64216.1"/>
    <property type="molecule type" value="Genomic_DNA"/>
</dbReference>
<gene>
    <name evidence="1" type="ORF">Pan216_51050</name>
</gene>
<dbReference type="AlphaFoldDB" id="A0A518BB55"/>
<dbReference type="Proteomes" id="UP000317093">
    <property type="component" value="Chromosome"/>
</dbReference>
<dbReference type="KEGG" id="knv:Pan216_51050"/>
<evidence type="ECO:0000313" key="2">
    <source>
        <dbReference type="Proteomes" id="UP000317093"/>
    </source>
</evidence>